<dbReference type="OrthoDB" id="2098436at2759"/>
<dbReference type="InterPro" id="IPR039254">
    <property type="entry name" value="Rds1"/>
</dbReference>
<organism evidence="2 3">
    <name type="scientific">Exidia glandulosa HHB12029</name>
    <dbReference type="NCBI Taxonomy" id="1314781"/>
    <lineage>
        <taxon>Eukaryota</taxon>
        <taxon>Fungi</taxon>
        <taxon>Dikarya</taxon>
        <taxon>Basidiomycota</taxon>
        <taxon>Agaricomycotina</taxon>
        <taxon>Agaricomycetes</taxon>
        <taxon>Auriculariales</taxon>
        <taxon>Exidiaceae</taxon>
        <taxon>Exidia</taxon>
    </lineage>
</organism>
<evidence type="ECO:0000256" key="1">
    <source>
        <dbReference type="SAM" id="MobiDB-lite"/>
    </source>
</evidence>
<sequence length="433" mass="46492">MTDLNVVAEPSNTHEVTSTDTSPTSATAPDSEGVAEPSDTDDVTSTDTIIGDDPTPTPTTVAPTDSVIDPTPLDGTSVSVTTTTGTALPTDAPPPLVKPPGGQGFNTTPTYHAKSEFDTQSLYLGLHQELIELDLFRSALANFTDEQFAEAGLDGDDKYLLGFMAEQEVGHATLISNMIDLDTEKPKQCTYKYPFTTVREFIDFSRLVTRWGESGTIGFLGHMDAQDAAALVNDAIQTEGRQQMVFRQWMGLFPMPFWFTTSITQSMQWTLLAPYIATCPEDTPVVPWTAFPALNVTNNPSLLALNQTAKVTSNETEVSPPGTEICLSWAAPGESTGWNSSYTTKTFATGAPAFAAWISQLNTTYTPLTDVDLEARTAKTIQPGGGVYGNGTAPLLNGTVYLAITDEDLFVTPYNLSEIESHVLAGPALYNIG</sequence>
<feature type="compositionally biased region" description="Low complexity" evidence="1">
    <location>
        <begin position="18"/>
        <end position="31"/>
    </location>
</feature>
<dbReference type="STRING" id="1314781.A0A165QFI7"/>
<proteinExistence type="predicted"/>
<reference evidence="2 3" key="1">
    <citation type="journal article" date="2016" name="Mol. Biol. Evol.">
        <title>Comparative Genomics of Early-Diverging Mushroom-Forming Fungi Provides Insights into the Origins of Lignocellulose Decay Capabilities.</title>
        <authorList>
            <person name="Nagy L.G."/>
            <person name="Riley R."/>
            <person name="Tritt A."/>
            <person name="Adam C."/>
            <person name="Daum C."/>
            <person name="Floudas D."/>
            <person name="Sun H."/>
            <person name="Yadav J.S."/>
            <person name="Pangilinan J."/>
            <person name="Larsson K.H."/>
            <person name="Matsuura K."/>
            <person name="Barry K."/>
            <person name="Labutti K."/>
            <person name="Kuo R."/>
            <person name="Ohm R.A."/>
            <person name="Bhattacharya S.S."/>
            <person name="Shirouzu T."/>
            <person name="Yoshinaga Y."/>
            <person name="Martin F.M."/>
            <person name="Grigoriev I.V."/>
            <person name="Hibbett D.S."/>
        </authorList>
    </citation>
    <scope>NUCLEOTIDE SEQUENCE [LARGE SCALE GENOMIC DNA]</scope>
    <source>
        <strain evidence="2 3">HHB12029</strain>
    </source>
</reference>
<accession>A0A165QFI7</accession>
<gene>
    <name evidence="2" type="ORF">EXIGLDRAFT_664130</name>
</gene>
<dbReference type="PANTHER" id="PTHR38705:SF1">
    <property type="entry name" value="PROTEIN RDS1"/>
    <property type="match status" value="1"/>
</dbReference>
<dbReference type="PANTHER" id="PTHR38705">
    <property type="entry name" value="PROTEIN RDS1"/>
    <property type="match status" value="1"/>
</dbReference>
<dbReference type="Proteomes" id="UP000077266">
    <property type="component" value="Unassembled WGS sequence"/>
</dbReference>
<name>A0A165QFI7_EXIGL</name>
<keyword evidence="3" id="KW-1185">Reference proteome</keyword>
<dbReference type="InParanoid" id="A0A165QFI7"/>
<evidence type="ECO:0000313" key="2">
    <source>
        <dbReference type="EMBL" id="KZW03537.1"/>
    </source>
</evidence>
<protein>
    <recommendedName>
        <fullName evidence="4">Rds1 protein</fullName>
    </recommendedName>
</protein>
<dbReference type="AlphaFoldDB" id="A0A165QFI7"/>
<dbReference type="EMBL" id="KV425883">
    <property type="protein sequence ID" value="KZW03537.1"/>
    <property type="molecule type" value="Genomic_DNA"/>
</dbReference>
<dbReference type="Pfam" id="PF13668">
    <property type="entry name" value="Ferritin_2"/>
    <property type="match status" value="1"/>
</dbReference>
<feature type="region of interest" description="Disordered" evidence="1">
    <location>
        <begin position="1"/>
        <end position="101"/>
    </location>
</feature>
<feature type="compositionally biased region" description="Low complexity" evidence="1">
    <location>
        <begin position="45"/>
        <end position="90"/>
    </location>
</feature>
<evidence type="ECO:0000313" key="3">
    <source>
        <dbReference type="Proteomes" id="UP000077266"/>
    </source>
</evidence>
<evidence type="ECO:0008006" key="4">
    <source>
        <dbReference type="Google" id="ProtNLM"/>
    </source>
</evidence>